<feature type="region of interest" description="Disordered" evidence="1">
    <location>
        <begin position="1"/>
        <end position="43"/>
    </location>
</feature>
<dbReference type="PANTHER" id="PTHR23272">
    <property type="entry name" value="BED FINGER-RELATED"/>
    <property type="match status" value="1"/>
</dbReference>
<name>A0A803QEV2_CANSA</name>
<keyword evidence="4" id="KW-1185">Reference proteome</keyword>
<dbReference type="SUPFAM" id="SSF53098">
    <property type="entry name" value="Ribonuclease H-like"/>
    <property type="match status" value="1"/>
</dbReference>
<reference evidence="3" key="1">
    <citation type="submission" date="2018-11" db="EMBL/GenBank/DDBJ databases">
        <authorList>
            <person name="Grassa J C."/>
        </authorList>
    </citation>
    <scope>NUCLEOTIDE SEQUENCE [LARGE SCALE GENOMIC DNA]</scope>
</reference>
<proteinExistence type="predicted"/>
<dbReference type="EnsemblPlants" id="evm.model.09.1568">
    <property type="protein sequence ID" value="cds.evm.model.09.1568"/>
    <property type="gene ID" value="evm.TU.09.1568"/>
</dbReference>
<dbReference type="Pfam" id="PF05699">
    <property type="entry name" value="Dimer_Tnp_hAT"/>
    <property type="match status" value="1"/>
</dbReference>
<protein>
    <recommendedName>
        <fullName evidence="2">HAT C-terminal dimerisation domain-containing protein</fullName>
    </recommendedName>
</protein>
<evidence type="ECO:0000259" key="2">
    <source>
        <dbReference type="Pfam" id="PF05699"/>
    </source>
</evidence>
<dbReference type="InterPro" id="IPR008906">
    <property type="entry name" value="HATC_C_dom"/>
</dbReference>
<dbReference type="AlphaFoldDB" id="A0A803QEV2"/>
<dbReference type="GO" id="GO:0046983">
    <property type="term" value="F:protein dimerization activity"/>
    <property type="evidence" value="ECO:0007669"/>
    <property type="project" value="InterPro"/>
</dbReference>
<reference evidence="3" key="2">
    <citation type="submission" date="2021-03" db="UniProtKB">
        <authorList>
            <consortium name="EnsemblPlants"/>
        </authorList>
    </citation>
    <scope>IDENTIFICATION</scope>
</reference>
<evidence type="ECO:0000256" key="1">
    <source>
        <dbReference type="SAM" id="MobiDB-lite"/>
    </source>
</evidence>
<dbReference type="EMBL" id="UZAU01000772">
    <property type="status" value="NOT_ANNOTATED_CDS"/>
    <property type="molecule type" value="Genomic_DNA"/>
</dbReference>
<organism evidence="3 4">
    <name type="scientific">Cannabis sativa</name>
    <name type="common">Hemp</name>
    <name type="synonym">Marijuana</name>
    <dbReference type="NCBI Taxonomy" id="3483"/>
    <lineage>
        <taxon>Eukaryota</taxon>
        <taxon>Viridiplantae</taxon>
        <taxon>Streptophyta</taxon>
        <taxon>Embryophyta</taxon>
        <taxon>Tracheophyta</taxon>
        <taxon>Spermatophyta</taxon>
        <taxon>Magnoliopsida</taxon>
        <taxon>eudicotyledons</taxon>
        <taxon>Gunneridae</taxon>
        <taxon>Pentapetalae</taxon>
        <taxon>rosids</taxon>
        <taxon>fabids</taxon>
        <taxon>Rosales</taxon>
        <taxon>Cannabaceae</taxon>
        <taxon>Cannabis</taxon>
    </lineage>
</organism>
<evidence type="ECO:0000313" key="3">
    <source>
        <dbReference type="EnsemblPlants" id="cds.evm.model.09.1568"/>
    </source>
</evidence>
<feature type="compositionally biased region" description="Polar residues" evidence="1">
    <location>
        <begin position="9"/>
        <end position="18"/>
    </location>
</feature>
<feature type="compositionally biased region" description="Basic residues" evidence="1">
    <location>
        <begin position="26"/>
        <end position="38"/>
    </location>
</feature>
<dbReference type="Gramene" id="evm.model.09.1568">
    <property type="protein sequence ID" value="cds.evm.model.09.1568"/>
    <property type="gene ID" value="evm.TU.09.1568"/>
</dbReference>
<evidence type="ECO:0000313" key="4">
    <source>
        <dbReference type="Proteomes" id="UP000596661"/>
    </source>
</evidence>
<dbReference type="InterPro" id="IPR012337">
    <property type="entry name" value="RNaseH-like_sf"/>
</dbReference>
<feature type="domain" description="HAT C-terminal dimerisation" evidence="2">
    <location>
        <begin position="105"/>
        <end position="190"/>
    </location>
</feature>
<dbReference type="PANTHER" id="PTHR23272:SF161">
    <property type="entry name" value="ZINC FINGER BED DOMAIN-CONTAINING PROTEIN RICESLEEPER 1-LIKE"/>
    <property type="match status" value="1"/>
</dbReference>
<accession>A0A803QEV2</accession>
<dbReference type="Proteomes" id="UP000596661">
    <property type="component" value="Chromosome 9"/>
</dbReference>
<sequence length="223" mass="25409">MVDIEDTNESGSSPFANDNENETRDKKRMKKSRARKQKSPQTLFEVYGGGNEQSQLQLSVPLSQGQDTSTTTTNASDFFSFLWDDIQDEFEQERIKQNGEVTKNELDKYFSDDTEPFKMGQLDHFDILKWWCVNSSKYPTLSKIARDVLAVPASTLASEAAFSIGGRILDPFKSSLNPTYVEALICLKNWWSQSHQPIIVREYEDEEEGLPTIEDLTIGMIMI</sequence>